<dbReference type="GO" id="GO:0003955">
    <property type="term" value="F:NAD(P)H dehydrogenase (quinone) activity"/>
    <property type="evidence" value="ECO:0007669"/>
    <property type="project" value="TreeGrafter"/>
</dbReference>
<evidence type="ECO:0000256" key="5">
    <source>
        <dbReference type="PIRSR" id="PIRSR000350-3"/>
    </source>
</evidence>
<proteinExistence type="inferred from homology"/>
<evidence type="ECO:0000256" key="1">
    <source>
        <dbReference type="ARBA" id="ARBA00007532"/>
    </source>
</evidence>
<name>A0A327Y1W3_9RHOB</name>
<feature type="binding site" evidence="5">
    <location>
        <begin position="140"/>
        <end position="142"/>
    </location>
    <ligand>
        <name>FAD</name>
        <dbReference type="ChEBI" id="CHEBI:57692"/>
    </ligand>
</feature>
<feature type="domain" description="FAD/NAD(P)-binding" evidence="8">
    <location>
        <begin position="7"/>
        <end position="318"/>
    </location>
</feature>
<keyword evidence="5" id="KW-0520">NAD</keyword>
<evidence type="ECO:0000256" key="2">
    <source>
        <dbReference type="ARBA" id="ARBA00022630"/>
    </source>
</evidence>
<feature type="binding site" evidence="5">
    <location>
        <position position="303"/>
    </location>
    <ligand>
        <name>FAD</name>
        <dbReference type="ChEBI" id="CHEBI:57692"/>
    </ligand>
</feature>
<gene>
    <name evidence="9" type="ORF">ATI53_10437</name>
</gene>
<accession>A0A327Y1W3</accession>
<dbReference type="InterPro" id="IPR004099">
    <property type="entry name" value="Pyr_nucl-diS_OxRdtase_dimer"/>
</dbReference>
<feature type="active site" description="Proton acceptor" evidence="4">
    <location>
        <position position="431"/>
    </location>
</feature>
<evidence type="ECO:0000259" key="7">
    <source>
        <dbReference type="Pfam" id="PF02852"/>
    </source>
</evidence>
<dbReference type="AlphaFoldDB" id="A0A327Y1W3"/>
<dbReference type="InterPro" id="IPR023753">
    <property type="entry name" value="FAD/NAD-binding_dom"/>
</dbReference>
<comment type="similarity">
    <text evidence="1">Belongs to the class-I pyridine nucleotide-disulfide oxidoreductase family.</text>
</comment>
<feature type="binding site" evidence="5">
    <location>
        <position position="52"/>
    </location>
    <ligand>
        <name>FAD</name>
        <dbReference type="ChEBI" id="CHEBI:57692"/>
    </ligand>
</feature>
<dbReference type="Gene3D" id="3.50.50.60">
    <property type="entry name" value="FAD/NAD(P)-binding domain"/>
    <property type="match status" value="2"/>
</dbReference>
<dbReference type="RefSeq" id="WP_111551018.1">
    <property type="nucleotide sequence ID" value="NZ_LIQE01000041.1"/>
</dbReference>
<protein>
    <submittedName>
        <fullName evidence="9">Dihydrolipoamide dehydrogenase</fullName>
    </submittedName>
</protein>
<dbReference type="PANTHER" id="PTHR43014">
    <property type="entry name" value="MERCURIC REDUCTASE"/>
    <property type="match status" value="1"/>
</dbReference>
<dbReference type="Pfam" id="PF07992">
    <property type="entry name" value="Pyr_redox_2"/>
    <property type="match status" value="1"/>
</dbReference>
<dbReference type="InterPro" id="IPR036188">
    <property type="entry name" value="FAD/NAD-bd_sf"/>
</dbReference>
<feature type="binding site" evidence="5">
    <location>
        <position position="261"/>
    </location>
    <ligand>
        <name>NAD(+)</name>
        <dbReference type="ChEBI" id="CHEBI:57540"/>
    </ligand>
</feature>
<dbReference type="PIRSF" id="PIRSF000350">
    <property type="entry name" value="Mercury_reductase_MerA"/>
    <property type="match status" value="1"/>
</dbReference>
<dbReference type="PANTHER" id="PTHR43014:SF4">
    <property type="entry name" value="PYRIDINE NUCLEOTIDE-DISULFIDE OXIDOREDUCTASE RCLA-RELATED"/>
    <property type="match status" value="1"/>
</dbReference>
<evidence type="ECO:0000256" key="3">
    <source>
        <dbReference type="ARBA" id="ARBA00022827"/>
    </source>
</evidence>
<keyword evidence="3 5" id="KW-0274">FAD</keyword>
<dbReference type="Proteomes" id="UP000249165">
    <property type="component" value="Unassembled WGS sequence"/>
</dbReference>
<feature type="domain" description="Pyridine nucleotide-disulphide oxidoreductase dimerisation" evidence="7">
    <location>
        <begin position="342"/>
        <end position="440"/>
    </location>
</feature>
<dbReference type="InterPro" id="IPR016156">
    <property type="entry name" value="FAD/NAD-linked_Rdtase_dimer_sf"/>
</dbReference>
<organism evidence="9 10">
    <name type="scientific">Salipiger aestuarii</name>
    <dbReference type="NCBI Taxonomy" id="568098"/>
    <lineage>
        <taxon>Bacteria</taxon>
        <taxon>Pseudomonadati</taxon>
        <taxon>Pseudomonadota</taxon>
        <taxon>Alphaproteobacteria</taxon>
        <taxon>Rhodobacterales</taxon>
        <taxon>Roseobacteraceae</taxon>
        <taxon>Salipiger</taxon>
    </lineage>
</organism>
<feature type="binding site" evidence="5">
    <location>
        <begin position="177"/>
        <end position="184"/>
    </location>
    <ligand>
        <name>NAD(+)</name>
        <dbReference type="ChEBI" id="CHEBI:57540"/>
    </ligand>
</feature>
<dbReference type="NCBIfam" id="NF004939">
    <property type="entry name" value="PRK06292.1-1"/>
    <property type="match status" value="1"/>
</dbReference>
<dbReference type="SUPFAM" id="SSF51905">
    <property type="entry name" value="FAD/NAD(P)-binding domain"/>
    <property type="match status" value="1"/>
</dbReference>
<dbReference type="PRINTS" id="PR00368">
    <property type="entry name" value="FADPNR"/>
</dbReference>
<keyword evidence="2" id="KW-0285">Flavoprotein</keyword>
<comment type="cofactor">
    <cofactor evidence="5">
        <name>FAD</name>
        <dbReference type="ChEBI" id="CHEBI:57692"/>
    </cofactor>
    <text evidence="5">Binds 1 FAD per subunit.</text>
</comment>
<dbReference type="GO" id="GO:0050660">
    <property type="term" value="F:flavin adenine dinucleotide binding"/>
    <property type="evidence" value="ECO:0007669"/>
    <property type="project" value="TreeGrafter"/>
</dbReference>
<evidence type="ECO:0000313" key="10">
    <source>
        <dbReference type="Proteomes" id="UP000249165"/>
    </source>
</evidence>
<sequence>MTDLTCDVAVIGAGTAGLAAERSARKAGATTLLIDPAFNGTTCATVGCMPSKLLIAAARTAHEARNAGALGIRTQVDIDGPAVMRRLRALRDDFVSATRAGIDRLPDGVRITGRAHFTGPDRLALGDGRSIRAGAIVIATGSSPMIPPPYRDLPHHLLTNETIFELRDLPKSLAVVGAGPIGLELAQAMARLGVRVALFDHSDRLGGVRCDDVHDALKRTLARDMDLHLGSDPAPSVQDGTLRIDWGTGAETFDKVLVATGRPPDIAGLNLAATGLALNDRGMPDIDPESLQCGDAAIFVAGDANAVRPLLHEASDEGATAGRNAVSYPAVSRPDREVPLAITFTDPPLVTVGAAPTRSDAIGRADYTNQGRARVENRNVGLARIYAAAPGGRLTGADLFCPGADHMGHLLALAIGRGLSATDLLALPIYHPTLEEGLKPALRDICKAVPLKIPADRDTRTPPGA</sequence>
<dbReference type="SUPFAM" id="SSF55424">
    <property type="entry name" value="FAD/NAD-linked reductases, dimerisation (C-terminal) domain"/>
    <property type="match status" value="1"/>
</dbReference>
<dbReference type="EMBL" id="QLMG01000043">
    <property type="protein sequence ID" value="RAK12369.1"/>
    <property type="molecule type" value="Genomic_DNA"/>
</dbReference>
<comment type="caution">
    <text evidence="9">The sequence shown here is derived from an EMBL/GenBank/DDBJ whole genome shotgun (WGS) entry which is preliminary data.</text>
</comment>
<evidence type="ECO:0000313" key="9">
    <source>
        <dbReference type="EMBL" id="RAK12369.1"/>
    </source>
</evidence>
<dbReference type="OrthoDB" id="9776382at2"/>
<dbReference type="Gene3D" id="3.30.390.30">
    <property type="match status" value="1"/>
</dbReference>
<reference evidence="9 10" key="1">
    <citation type="submission" date="2018-06" db="EMBL/GenBank/DDBJ databases">
        <title>Genomic Encyclopedia of Archaeal and Bacterial Type Strains, Phase II (KMG-II): from individual species to whole genera.</title>
        <authorList>
            <person name="Goeker M."/>
        </authorList>
    </citation>
    <scope>NUCLEOTIDE SEQUENCE [LARGE SCALE GENOMIC DNA]</scope>
    <source>
        <strain evidence="9 10">DSM 22011</strain>
    </source>
</reference>
<dbReference type="Pfam" id="PF02852">
    <property type="entry name" value="Pyr_redox_dim"/>
    <property type="match status" value="1"/>
</dbReference>
<evidence type="ECO:0000259" key="8">
    <source>
        <dbReference type="Pfam" id="PF07992"/>
    </source>
</evidence>
<dbReference type="PRINTS" id="PR00411">
    <property type="entry name" value="PNDRDTASEI"/>
</dbReference>
<evidence type="ECO:0000256" key="6">
    <source>
        <dbReference type="PIRSR" id="PIRSR000350-4"/>
    </source>
</evidence>
<evidence type="ECO:0000256" key="4">
    <source>
        <dbReference type="PIRSR" id="PIRSR000350-2"/>
    </source>
</evidence>
<dbReference type="InterPro" id="IPR001100">
    <property type="entry name" value="Pyr_nuc-diS_OxRdtase"/>
</dbReference>
<keyword evidence="5" id="KW-0547">Nucleotide-binding</keyword>
<feature type="disulfide bond" description="Redox-active" evidence="6">
    <location>
        <begin position="43"/>
        <end position="48"/>
    </location>
</feature>
<keyword evidence="10" id="KW-1185">Reference proteome</keyword>